<comment type="pathway">
    <text evidence="1">Secondary metabolite biosynthesis.</text>
</comment>
<dbReference type="Proteomes" id="UP001295740">
    <property type="component" value="Unassembled WGS sequence"/>
</dbReference>
<organism evidence="6 7">
    <name type="scientific">Anthostomella pinea</name>
    <dbReference type="NCBI Taxonomy" id="933095"/>
    <lineage>
        <taxon>Eukaryota</taxon>
        <taxon>Fungi</taxon>
        <taxon>Dikarya</taxon>
        <taxon>Ascomycota</taxon>
        <taxon>Pezizomycotina</taxon>
        <taxon>Sordariomycetes</taxon>
        <taxon>Xylariomycetidae</taxon>
        <taxon>Xylariales</taxon>
        <taxon>Xylariaceae</taxon>
        <taxon>Anthostomella</taxon>
    </lineage>
</organism>
<dbReference type="Gene3D" id="3.40.50.150">
    <property type="entry name" value="Vaccinia Virus protein VP39"/>
    <property type="match status" value="1"/>
</dbReference>
<dbReference type="InterPro" id="IPR041698">
    <property type="entry name" value="Methyltransf_25"/>
</dbReference>
<sequence length="271" mass="30492">MADQPKQGMENFYYENPELSDEAKAILKNYSGIPETEQTAHVRAVRDKAWQLYRYPCIGRFAFITFSIGQSEHYHDALQRLKSGQNLLDLACCFGQDLRKLVIDGAPPENVVGSELEQGFIDLGYELFNDSPEKLKAKFIAADFFDNSGSPAPGLEEHSYDMIHAASFFHLFGWDEQVAAWDRALKMLKPKPGSMIFGRQTAVARATVLKHPATRSGEMYRHDLESFRDLVAGVAEKSGIEVDIEVHYVDGRLGAMSAEGWKMVRFCVSLK</sequence>
<comment type="similarity">
    <text evidence="4">Belongs to the class I-like SAM-binding methyltransferase superfamily.</text>
</comment>
<dbReference type="SUPFAM" id="SSF53335">
    <property type="entry name" value="S-adenosyl-L-methionine-dependent methyltransferases"/>
    <property type="match status" value="1"/>
</dbReference>
<evidence type="ECO:0000256" key="1">
    <source>
        <dbReference type="ARBA" id="ARBA00005179"/>
    </source>
</evidence>
<comment type="caution">
    <text evidence="6">The sequence shown here is derived from an EMBL/GenBank/DDBJ whole genome shotgun (WGS) entry which is preliminary data.</text>
</comment>
<dbReference type="InterPro" id="IPR029063">
    <property type="entry name" value="SAM-dependent_MTases_sf"/>
</dbReference>
<evidence type="ECO:0000256" key="3">
    <source>
        <dbReference type="ARBA" id="ARBA00022691"/>
    </source>
</evidence>
<evidence type="ECO:0000313" key="6">
    <source>
        <dbReference type="EMBL" id="CAJ2505429.1"/>
    </source>
</evidence>
<dbReference type="InterPro" id="IPR051654">
    <property type="entry name" value="Meroterpenoid_MTases"/>
</dbReference>
<dbReference type="PANTHER" id="PTHR35897">
    <property type="entry name" value="METHYLTRANSFERASE AUSD"/>
    <property type="match status" value="1"/>
</dbReference>
<reference evidence="6" key="1">
    <citation type="submission" date="2023-10" db="EMBL/GenBank/DDBJ databases">
        <authorList>
            <person name="Hackl T."/>
        </authorList>
    </citation>
    <scope>NUCLEOTIDE SEQUENCE</scope>
</reference>
<evidence type="ECO:0000256" key="4">
    <source>
        <dbReference type="ARBA" id="ARBA00038314"/>
    </source>
</evidence>
<evidence type="ECO:0000259" key="5">
    <source>
        <dbReference type="Pfam" id="PF13649"/>
    </source>
</evidence>
<dbReference type="AlphaFoldDB" id="A0AAI8YHY6"/>
<accession>A0AAI8YHY6</accession>
<evidence type="ECO:0000256" key="2">
    <source>
        <dbReference type="ARBA" id="ARBA00022679"/>
    </source>
</evidence>
<dbReference type="EMBL" id="CAUWAG010000007">
    <property type="protein sequence ID" value="CAJ2505429.1"/>
    <property type="molecule type" value="Genomic_DNA"/>
</dbReference>
<keyword evidence="3" id="KW-0949">S-adenosyl-L-methionine</keyword>
<evidence type="ECO:0000313" key="7">
    <source>
        <dbReference type="Proteomes" id="UP001295740"/>
    </source>
</evidence>
<keyword evidence="2" id="KW-0808">Transferase</keyword>
<keyword evidence="7" id="KW-1185">Reference proteome</keyword>
<dbReference type="GO" id="GO:0016740">
    <property type="term" value="F:transferase activity"/>
    <property type="evidence" value="ECO:0007669"/>
    <property type="project" value="UniProtKB-KW"/>
</dbReference>
<gene>
    <name evidence="6" type="ORF">KHLLAP_LOCUS5897</name>
</gene>
<proteinExistence type="inferred from homology"/>
<feature type="domain" description="Methyltransferase" evidence="5">
    <location>
        <begin position="88"/>
        <end position="190"/>
    </location>
</feature>
<name>A0AAI8YHY6_9PEZI</name>
<protein>
    <submittedName>
        <fullName evidence="6">Uu.00g128230.m01.CDS01</fullName>
    </submittedName>
</protein>
<dbReference type="PANTHER" id="PTHR35897:SF1">
    <property type="entry name" value="METHYLTRANSFERASE AUSD"/>
    <property type="match status" value="1"/>
</dbReference>
<dbReference type="Pfam" id="PF13649">
    <property type="entry name" value="Methyltransf_25"/>
    <property type="match status" value="1"/>
</dbReference>